<organism evidence="1 2">
    <name type="scientific">Triparma retinervis</name>
    <dbReference type="NCBI Taxonomy" id="2557542"/>
    <lineage>
        <taxon>Eukaryota</taxon>
        <taxon>Sar</taxon>
        <taxon>Stramenopiles</taxon>
        <taxon>Ochrophyta</taxon>
        <taxon>Bolidophyceae</taxon>
        <taxon>Parmales</taxon>
        <taxon>Triparmaceae</taxon>
        <taxon>Triparma</taxon>
    </lineage>
</organism>
<evidence type="ECO:0000313" key="1">
    <source>
        <dbReference type="EMBL" id="GMH46286.1"/>
    </source>
</evidence>
<dbReference type="OrthoDB" id="200456at2759"/>
<dbReference type="Proteomes" id="UP001165082">
    <property type="component" value="Unassembled WGS sequence"/>
</dbReference>
<protein>
    <recommendedName>
        <fullName evidence="3">Zinc-ribbon domain-containing protein</fullName>
    </recommendedName>
</protein>
<evidence type="ECO:0008006" key="3">
    <source>
        <dbReference type="Google" id="ProtNLM"/>
    </source>
</evidence>
<keyword evidence="2" id="KW-1185">Reference proteome</keyword>
<gene>
    <name evidence="1" type="ORF">TrRE_jg6829</name>
</gene>
<name>A0A9W6Z603_9STRA</name>
<dbReference type="AlphaFoldDB" id="A0A9W6Z603"/>
<proteinExistence type="predicted"/>
<sequence>MGTCSSGPDDHAEAEMMVPGGADAQRACFLLCLKVDLYQPKYANHPMVLTMTPCPTGAGFVEGYGVGTVFEGTNAGGQPERTTITELVPLEKIVMETRGIFTTFSTSLDPSGACKLQFAYDGEGMGVFTRHVAMQVNTMGAFVKANMRAILDEASSTASSAPPPASNFCGKCGAQNSGTAFCPKCGAPLSGGGGPAFVEVAEHKQGQQAAQNFYQESVATAAVQATSNHRNYHHNR</sequence>
<evidence type="ECO:0000313" key="2">
    <source>
        <dbReference type="Proteomes" id="UP001165082"/>
    </source>
</evidence>
<dbReference type="EMBL" id="BRXZ01003014">
    <property type="protein sequence ID" value="GMH46286.1"/>
    <property type="molecule type" value="Genomic_DNA"/>
</dbReference>
<reference evidence="1" key="1">
    <citation type="submission" date="2022-07" db="EMBL/GenBank/DDBJ databases">
        <title>Genome analysis of Parmales, a sister group of diatoms, reveals the evolutionary specialization of diatoms from phago-mixotrophs to photoautotrophs.</title>
        <authorList>
            <person name="Ban H."/>
            <person name="Sato S."/>
            <person name="Yoshikawa S."/>
            <person name="Kazumasa Y."/>
            <person name="Nakamura Y."/>
            <person name="Ichinomiya M."/>
            <person name="Saitoh K."/>
            <person name="Sato N."/>
            <person name="Blanc-Mathieu R."/>
            <person name="Endo H."/>
            <person name="Kuwata A."/>
            <person name="Ogata H."/>
        </authorList>
    </citation>
    <scope>NUCLEOTIDE SEQUENCE</scope>
</reference>
<comment type="caution">
    <text evidence="1">The sequence shown here is derived from an EMBL/GenBank/DDBJ whole genome shotgun (WGS) entry which is preliminary data.</text>
</comment>
<accession>A0A9W6Z603</accession>